<keyword evidence="2" id="KW-1185">Reference proteome</keyword>
<proteinExistence type="predicted"/>
<evidence type="ECO:0000313" key="2">
    <source>
        <dbReference type="Proteomes" id="UP000485058"/>
    </source>
</evidence>
<sequence length="186" mass="19565">MRPAAETSAEPCCGDSLQCGEAGRVTTNGVQWRKMAYSGTLTGSRSGRRQRSGLSESNPAFDTGHHTSYYTLVIRGYTNGRPYWYNSLAHFHVTSGQLLGMCCALGLQPAVLNSGSAAWPLATGGSWGRTGGIKSITPAIEGGYDTTGSCTEYFAAEAHQNVLGAVGQASTARVMDKAIRLHQAGA</sequence>
<dbReference type="Proteomes" id="UP000485058">
    <property type="component" value="Unassembled WGS sequence"/>
</dbReference>
<reference evidence="1 2" key="1">
    <citation type="submission" date="2020-02" db="EMBL/GenBank/DDBJ databases">
        <title>Draft genome sequence of Haematococcus lacustris strain NIES-144.</title>
        <authorList>
            <person name="Morimoto D."/>
            <person name="Nakagawa S."/>
            <person name="Yoshida T."/>
            <person name="Sawayama S."/>
        </authorList>
    </citation>
    <scope>NUCLEOTIDE SEQUENCE [LARGE SCALE GENOMIC DNA]</scope>
    <source>
        <strain evidence="1 2">NIES-144</strain>
    </source>
</reference>
<name>A0A6A0AAE0_HAELA</name>
<protein>
    <submittedName>
        <fullName evidence="1">Uncharacterized protein</fullName>
    </submittedName>
</protein>
<gene>
    <name evidence="1" type="ORF">HaLaN_28487</name>
</gene>
<dbReference type="AlphaFoldDB" id="A0A6A0AAE0"/>
<organism evidence="1 2">
    <name type="scientific">Haematococcus lacustris</name>
    <name type="common">Green alga</name>
    <name type="synonym">Haematococcus pluvialis</name>
    <dbReference type="NCBI Taxonomy" id="44745"/>
    <lineage>
        <taxon>Eukaryota</taxon>
        <taxon>Viridiplantae</taxon>
        <taxon>Chlorophyta</taxon>
        <taxon>core chlorophytes</taxon>
        <taxon>Chlorophyceae</taxon>
        <taxon>CS clade</taxon>
        <taxon>Chlamydomonadales</taxon>
        <taxon>Haematococcaceae</taxon>
        <taxon>Haematococcus</taxon>
    </lineage>
</organism>
<evidence type="ECO:0000313" key="1">
    <source>
        <dbReference type="EMBL" id="GFH29769.1"/>
    </source>
</evidence>
<accession>A0A6A0AAE0</accession>
<dbReference type="EMBL" id="BLLF01004518">
    <property type="protein sequence ID" value="GFH29769.1"/>
    <property type="molecule type" value="Genomic_DNA"/>
</dbReference>
<comment type="caution">
    <text evidence="1">The sequence shown here is derived from an EMBL/GenBank/DDBJ whole genome shotgun (WGS) entry which is preliminary data.</text>
</comment>